<keyword evidence="1" id="KW-0560">Oxidoreductase</keyword>
<dbReference type="InterPro" id="IPR016161">
    <property type="entry name" value="Ald_DH/histidinol_DH"/>
</dbReference>
<dbReference type="InterPro" id="IPR015590">
    <property type="entry name" value="Aldehyde_DH_dom"/>
</dbReference>
<dbReference type="PROSITE" id="PS00687">
    <property type="entry name" value="ALDEHYDE_DEHYDR_GLU"/>
    <property type="match status" value="1"/>
</dbReference>
<organism evidence="3">
    <name type="scientific">freshwater metagenome</name>
    <dbReference type="NCBI Taxonomy" id="449393"/>
    <lineage>
        <taxon>unclassified sequences</taxon>
        <taxon>metagenomes</taxon>
        <taxon>ecological metagenomes</taxon>
    </lineage>
</organism>
<evidence type="ECO:0000313" key="3">
    <source>
        <dbReference type="EMBL" id="CAB4817668.1"/>
    </source>
</evidence>
<evidence type="ECO:0000256" key="1">
    <source>
        <dbReference type="ARBA" id="ARBA00023002"/>
    </source>
</evidence>
<dbReference type="AlphaFoldDB" id="A0A6J6ZF51"/>
<evidence type="ECO:0000259" key="2">
    <source>
        <dbReference type="Pfam" id="PF00171"/>
    </source>
</evidence>
<reference evidence="3" key="1">
    <citation type="submission" date="2020-05" db="EMBL/GenBank/DDBJ databases">
        <authorList>
            <person name="Chiriac C."/>
            <person name="Salcher M."/>
            <person name="Ghai R."/>
            <person name="Kavagutti S V."/>
        </authorList>
    </citation>
    <scope>NUCLEOTIDE SEQUENCE</scope>
</reference>
<dbReference type="InterPro" id="IPR029510">
    <property type="entry name" value="Ald_DH_CS_GLU"/>
</dbReference>
<proteinExistence type="predicted"/>
<dbReference type="Gene3D" id="3.40.309.10">
    <property type="entry name" value="Aldehyde Dehydrogenase, Chain A, domain 2"/>
    <property type="match status" value="1"/>
</dbReference>
<protein>
    <submittedName>
        <fullName evidence="3">Unannotated protein</fullName>
    </submittedName>
</protein>
<name>A0A6J6ZF51_9ZZZZ</name>
<sequence length="286" mass="30905">MQEFLPEGVINVVVGDRDTGRALVEHEIPQMVSITGSVRAGMEVAGSAAKDLKKLHLELGGKAPVVIFDDANLQAACEWIAVAGYFNAGQDCTAATRVLVEASAYDDVVALLSEQAKNVIKVGMPNEDVLVGPVNNANQLARVQGFLDRVPSHARVTAGGTAIKGPGYFWNPTVVADLKQDDEMIQNEIFAPVITVQKFTDEAEAVRYANGVKYGLASSVWTKDHGRAMRMAKAFDFGCVWINTHIPMVAEMPHGGFKHSGTGKDLSAYGFEEYTRIKHVMTNLNA</sequence>
<gene>
    <name evidence="3" type="ORF">UFOPK3162_00303</name>
</gene>
<dbReference type="PANTHER" id="PTHR11699">
    <property type="entry name" value="ALDEHYDE DEHYDROGENASE-RELATED"/>
    <property type="match status" value="1"/>
</dbReference>
<dbReference type="Gene3D" id="3.40.605.10">
    <property type="entry name" value="Aldehyde Dehydrogenase, Chain A, domain 1"/>
    <property type="match status" value="1"/>
</dbReference>
<dbReference type="SUPFAM" id="SSF53720">
    <property type="entry name" value="ALDH-like"/>
    <property type="match status" value="1"/>
</dbReference>
<dbReference type="Pfam" id="PF00171">
    <property type="entry name" value="Aldedh"/>
    <property type="match status" value="1"/>
</dbReference>
<dbReference type="EMBL" id="CAFABB010000036">
    <property type="protein sequence ID" value="CAB4817668.1"/>
    <property type="molecule type" value="Genomic_DNA"/>
</dbReference>
<dbReference type="InterPro" id="IPR016160">
    <property type="entry name" value="Ald_DH_CS_CYS"/>
</dbReference>
<accession>A0A6J6ZF51</accession>
<feature type="domain" description="Aldehyde dehydrogenase" evidence="2">
    <location>
        <begin position="5"/>
        <end position="280"/>
    </location>
</feature>
<dbReference type="PROSITE" id="PS00070">
    <property type="entry name" value="ALDEHYDE_DEHYDR_CYS"/>
    <property type="match status" value="1"/>
</dbReference>
<dbReference type="InterPro" id="IPR016163">
    <property type="entry name" value="Ald_DH_C"/>
</dbReference>
<dbReference type="GO" id="GO:0016620">
    <property type="term" value="F:oxidoreductase activity, acting on the aldehyde or oxo group of donors, NAD or NADP as acceptor"/>
    <property type="evidence" value="ECO:0007669"/>
    <property type="project" value="InterPro"/>
</dbReference>
<dbReference type="InterPro" id="IPR016162">
    <property type="entry name" value="Ald_DH_N"/>
</dbReference>